<evidence type="ECO:0000313" key="4">
    <source>
        <dbReference type="Proteomes" id="UP001065322"/>
    </source>
</evidence>
<gene>
    <name evidence="3" type="ORF">HUF19_04195</name>
</gene>
<feature type="region of interest" description="Disordered" evidence="1">
    <location>
        <begin position="177"/>
        <end position="231"/>
    </location>
</feature>
<feature type="region of interest" description="Disordered" evidence="1">
    <location>
        <begin position="256"/>
        <end position="277"/>
    </location>
</feature>
<dbReference type="RefSeq" id="WP_260998636.1">
    <property type="nucleotide sequence ID" value="NZ_CP054475.1"/>
</dbReference>
<feature type="compositionally biased region" description="Polar residues" evidence="1">
    <location>
        <begin position="69"/>
        <end position="83"/>
    </location>
</feature>
<feature type="chain" id="PRO_5046289341" evidence="2">
    <location>
        <begin position="29"/>
        <end position="453"/>
    </location>
</feature>
<dbReference type="InterPro" id="IPR022529">
    <property type="entry name" value="DUF3530"/>
</dbReference>
<feature type="signal peptide" evidence="2">
    <location>
        <begin position="1"/>
        <end position="28"/>
    </location>
</feature>
<sequence length="453" mass="48328">MTALSGLLKNLFKALPALLLLGSCVLYAADGDSTGGNGNNDNSGNESGQPVPASDAALPAAATESTAETNSDNPPAEDQNQPVKQLPRVVPNTDASRHYGLLQYLRLHSRESELVRLVAAESEFYGLLLTETRGQPQGGVLILHDNGQHGHWPEIVAPLREALPAYGWTTLSIELPEQPTAQPPARTSTAEYTAATTPDATETPEAAPADTGAAAEAAPPAETPAADSVDNNGISAVEKTTSDGQDNAFNAAEPALPRLSELPPLPPGEPEPAPPAAEQADINERYREQMQDRIRQGISFLNQRGQLNIVVIACGNSANWAADFLLARSQNGSATKPAGNTANQDKAQERGLALILIDALDNPLSAVPLNQQLGQLDLPLLDLISEQSISPAYANQQRAGNMRHKQRRQYQQIEIPAFDLNYDDSNLIVRRVRGWLKTNAAGTELPNRKVSAN</sequence>
<keyword evidence="4" id="KW-1185">Reference proteome</keyword>
<protein>
    <submittedName>
        <fullName evidence="3">DUF3530 family protein</fullName>
    </submittedName>
</protein>
<dbReference type="Pfam" id="PF12048">
    <property type="entry name" value="DUF3530"/>
    <property type="match status" value="1"/>
</dbReference>
<feature type="compositionally biased region" description="Pro residues" evidence="1">
    <location>
        <begin position="263"/>
        <end position="275"/>
    </location>
</feature>
<dbReference type="Proteomes" id="UP001065322">
    <property type="component" value="Chromosome"/>
</dbReference>
<feature type="compositionally biased region" description="Low complexity" evidence="1">
    <location>
        <begin position="39"/>
        <end position="68"/>
    </location>
</feature>
<feature type="compositionally biased region" description="Low complexity" evidence="1">
    <location>
        <begin position="189"/>
        <end position="227"/>
    </location>
</feature>
<keyword evidence="2" id="KW-0732">Signal</keyword>
<proteinExistence type="predicted"/>
<evidence type="ECO:0000256" key="1">
    <source>
        <dbReference type="SAM" id="MobiDB-lite"/>
    </source>
</evidence>
<evidence type="ECO:0000313" key="3">
    <source>
        <dbReference type="EMBL" id="UXD86692.1"/>
    </source>
</evidence>
<name>A0ABY6A6X7_9GAMM</name>
<reference evidence="4" key="1">
    <citation type="submission" date="2020-06" db="EMBL/GenBank/DDBJ databases">
        <title>Thalassolituus marinus alknpb1M-1, a hydrocarbon-degrading bacterium isolated from the deep-sea overlying water using an in-situ strategy from the South China Sea basin.</title>
        <authorList>
            <person name="Dong C."/>
            <person name="Chen Y."/>
            <person name="Shao Z."/>
        </authorList>
    </citation>
    <scope>NUCLEOTIDE SEQUENCE [LARGE SCALE GENOMIC DNA]</scope>
    <source>
        <strain evidence="4">alknpb1M-1</strain>
    </source>
</reference>
<dbReference type="EMBL" id="CP054475">
    <property type="protein sequence ID" value="UXD86692.1"/>
    <property type="molecule type" value="Genomic_DNA"/>
</dbReference>
<evidence type="ECO:0000256" key="2">
    <source>
        <dbReference type="SAM" id="SignalP"/>
    </source>
</evidence>
<feature type="region of interest" description="Disordered" evidence="1">
    <location>
        <begin position="36"/>
        <end position="90"/>
    </location>
</feature>
<accession>A0ABY6A6X7</accession>
<organism evidence="3 4">
    <name type="scientific">Thalassolituus hydrocarboniclasticus</name>
    <dbReference type="NCBI Taxonomy" id="2742796"/>
    <lineage>
        <taxon>Bacteria</taxon>
        <taxon>Pseudomonadati</taxon>
        <taxon>Pseudomonadota</taxon>
        <taxon>Gammaproteobacteria</taxon>
        <taxon>Oceanospirillales</taxon>
        <taxon>Oceanospirillaceae</taxon>
        <taxon>Thalassolituus</taxon>
    </lineage>
</organism>